<evidence type="ECO:0000313" key="3">
    <source>
        <dbReference type="EMBL" id="CAF5131264.1"/>
    </source>
</evidence>
<name>A0A8S3FMS4_9BILA</name>
<comment type="caution">
    <text evidence="3">The sequence shown here is derived from an EMBL/GenBank/DDBJ whole genome shotgun (WGS) entry which is preliminary data.</text>
</comment>
<dbReference type="EMBL" id="CAJOBH010137666">
    <property type="protein sequence ID" value="CAF4789677.1"/>
    <property type="molecule type" value="Genomic_DNA"/>
</dbReference>
<evidence type="ECO:0000313" key="4">
    <source>
        <dbReference type="Proteomes" id="UP000681720"/>
    </source>
</evidence>
<dbReference type="EMBL" id="CAJOBJ010271382">
    <property type="protein sequence ID" value="CAF5131264.1"/>
    <property type="molecule type" value="Genomic_DNA"/>
</dbReference>
<reference evidence="3" key="1">
    <citation type="submission" date="2021-02" db="EMBL/GenBank/DDBJ databases">
        <authorList>
            <person name="Nowell W R."/>
        </authorList>
    </citation>
    <scope>NUCLEOTIDE SEQUENCE</scope>
</reference>
<evidence type="ECO:0000256" key="1">
    <source>
        <dbReference type="SAM" id="MobiDB-lite"/>
    </source>
</evidence>
<feature type="compositionally biased region" description="Basic and acidic residues" evidence="1">
    <location>
        <begin position="1"/>
        <end position="10"/>
    </location>
</feature>
<organism evidence="3 4">
    <name type="scientific">Rotaria magnacalcarata</name>
    <dbReference type="NCBI Taxonomy" id="392030"/>
    <lineage>
        <taxon>Eukaryota</taxon>
        <taxon>Metazoa</taxon>
        <taxon>Spiralia</taxon>
        <taxon>Gnathifera</taxon>
        <taxon>Rotifera</taxon>
        <taxon>Eurotatoria</taxon>
        <taxon>Bdelloidea</taxon>
        <taxon>Philodinida</taxon>
        <taxon>Philodinidae</taxon>
        <taxon>Rotaria</taxon>
    </lineage>
</organism>
<protein>
    <submittedName>
        <fullName evidence="3">Uncharacterized protein</fullName>
    </submittedName>
</protein>
<feature type="non-terminal residue" evidence="3">
    <location>
        <position position="1"/>
    </location>
</feature>
<dbReference type="Proteomes" id="UP000681967">
    <property type="component" value="Unassembled WGS sequence"/>
</dbReference>
<dbReference type="AlphaFoldDB" id="A0A8S3FMS4"/>
<feature type="region of interest" description="Disordered" evidence="1">
    <location>
        <begin position="1"/>
        <end position="42"/>
    </location>
</feature>
<gene>
    <name evidence="2" type="ORF">BYL167_LOCUS47667</name>
    <name evidence="3" type="ORF">GIL414_LOCUS64028</name>
</gene>
<evidence type="ECO:0000313" key="2">
    <source>
        <dbReference type="EMBL" id="CAF4789677.1"/>
    </source>
</evidence>
<dbReference type="Proteomes" id="UP000681720">
    <property type="component" value="Unassembled WGS sequence"/>
</dbReference>
<sequence>VITPSDKSKYDLTSSSPSRPPVHGTSQNSSIDPKASDAKTIQ</sequence>
<accession>A0A8S3FMS4</accession>
<proteinExistence type="predicted"/>